<evidence type="ECO:0000313" key="5">
    <source>
        <dbReference type="Proteomes" id="UP000037510"/>
    </source>
</evidence>
<dbReference type="Pfam" id="PF00254">
    <property type="entry name" value="FKBP_C"/>
    <property type="match status" value="1"/>
</dbReference>
<dbReference type="GO" id="GO:0003755">
    <property type="term" value="F:peptidyl-prolyl cis-trans isomerase activity"/>
    <property type="evidence" value="ECO:0007669"/>
    <property type="project" value="UniProtKB-KW"/>
</dbReference>
<dbReference type="STRING" id="104452.A0A0L7KZM2"/>
<sequence length="529" mass="58363">MKGFSGTSQIDTIFKKTTVAEEFKKAEIIIVAALVEHNIPFRVMDHVSEVISKAFHDSEIAKKFSCKRTKFAAIAYNVLGNNFEEKMLADLRLDREVETESETLISPVFSLIIDESTDVSTTKVLAVATKYYSEKFQCPQTNFLCMIDLNGETAQDLFDSLNNALTERNLNLTNLIGFVADTTNVMFGERNSVVSKLRVILDILALRLRPSYMSEGEGSRMVDKSESSSFEDLASAAIAEEIEEAKLAEAAAAEKDKSKDDGPKPDGPKPDEPKLDEWQDVLGSGALLKKIVKDGDEESGLRARRGDLVKISYELKIKDTGDLIEKQDGQIYLGDNEVLQGLDLALTLMYKGESCILQLAPRFAYGEIGLKPGERLGLISDPEKQYNGPVIGPETWLEANLELHDWCEEPELETLTVLERMDIGRDQPPLAVQLYRRALDVLDEVEGGITDPTPSGELETATDALHALLDERLRAVTRVLSCQPNNAKALFRKSKILSAMGKNSEALEAARAAAASAPEDAGARKELQR</sequence>
<dbReference type="InterPro" id="IPR046357">
    <property type="entry name" value="PPIase_dom_sf"/>
</dbReference>
<gene>
    <name evidence="4" type="ORF">OBRU01_18227</name>
</gene>
<dbReference type="SUPFAM" id="SSF54534">
    <property type="entry name" value="FKBP-like"/>
    <property type="match status" value="1"/>
</dbReference>
<dbReference type="SUPFAM" id="SSF48452">
    <property type="entry name" value="TPR-like"/>
    <property type="match status" value="1"/>
</dbReference>
<dbReference type="PANTHER" id="PTHR37162">
    <property type="entry name" value="HAT FAMILY DIMERISATION DOMAINCONTAINING PROTEIN-RELATED"/>
    <property type="match status" value="1"/>
</dbReference>
<dbReference type="AlphaFoldDB" id="A0A0L7KZM2"/>
<feature type="region of interest" description="Disordered" evidence="2">
    <location>
        <begin position="249"/>
        <end position="276"/>
    </location>
</feature>
<feature type="compositionally biased region" description="Low complexity" evidence="2">
    <location>
        <begin position="507"/>
        <end position="520"/>
    </location>
</feature>
<feature type="domain" description="PPIase FKBP-type" evidence="3">
    <location>
        <begin position="306"/>
        <end position="407"/>
    </location>
</feature>
<dbReference type="Proteomes" id="UP000037510">
    <property type="component" value="Unassembled WGS sequence"/>
</dbReference>
<reference evidence="4 5" key="1">
    <citation type="journal article" date="2015" name="Genome Biol. Evol.">
        <title>The genome of winter moth (Operophtera brumata) provides a genomic perspective on sexual dimorphism and phenology.</title>
        <authorList>
            <person name="Derks M.F."/>
            <person name="Smit S."/>
            <person name="Salis L."/>
            <person name="Schijlen E."/>
            <person name="Bossers A."/>
            <person name="Mateman C."/>
            <person name="Pijl A.S."/>
            <person name="de Ridder D."/>
            <person name="Groenen M.A."/>
            <person name="Visser M.E."/>
            <person name="Megens H.J."/>
        </authorList>
    </citation>
    <scope>NUCLEOTIDE SEQUENCE [LARGE SCALE GENOMIC DNA]</scope>
    <source>
        <strain evidence="4">WM2013NL</strain>
        <tissue evidence="4">Head and thorax</tissue>
    </source>
</reference>
<dbReference type="Gene3D" id="1.25.40.10">
    <property type="entry name" value="Tetratricopeptide repeat domain"/>
    <property type="match status" value="1"/>
</dbReference>
<evidence type="ECO:0000259" key="3">
    <source>
        <dbReference type="PROSITE" id="PS50059"/>
    </source>
</evidence>
<proteinExistence type="predicted"/>
<protein>
    <recommendedName>
        <fullName evidence="1">peptidylprolyl isomerase</fullName>
        <ecNumber evidence="1">5.2.1.8</ecNumber>
    </recommendedName>
</protein>
<dbReference type="Gene3D" id="3.10.50.40">
    <property type="match status" value="1"/>
</dbReference>
<feature type="region of interest" description="Disordered" evidence="2">
    <location>
        <begin position="507"/>
        <end position="529"/>
    </location>
</feature>
<keyword evidence="1 4" id="KW-0413">Isomerase</keyword>
<dbReference type="PANTHER" id="PTHR37162:SF1">
    <property type="entry name" value="BED-TYPE DOMAIN-CONTAINING PROTEIN"/>
    <property type="match status" value="1"/>
</dbReference>
<keyword evidence="1" id="KW-0697">Rotamase</keyword>
<dbReference type="InterPro" id="IPR011990">
    <property type="entry name" value="TPR-like_helical_dom_sf"/>
</dbReference>
<accession>A0A0L7KZM2</accession>
<feature type="non-terminal residue" evidence="4">
    <location>
        <position position="529"/>
    </location>
</feature>
<dbReference type="InterPro" id="IPR001179">
    <property type="entry name" value="PPIase_FKBP_dom"/>
</dbReference>
<dbReference type="EMBL" id="JTDY01004149">
    <property type="protein sequence ID" value="KOB68526.1"/>
    <property type="molecule type" value="Genomic_DNA"/>
</dbReference>
<dbReference type="EC" id="5.2.1.8" evidence="1"/>
<comment type="caution">
    <text evidence="4">The sequence shown here is derived from an EMBL/GenBank/DDBJ whole genome shotgun (WGS) entry which is preliminary data.</text>
</comment>
<name>A0A0L7KZM2_OPEBR</name>
<keyword evidence="5" id="KW-1185">Reference proteome</keyword>
<dbReference type="PROSITE" id="PS50059">
    <property type="entry name" value="FKBP_PPIASE"/>
    <property type="match status" value="1"/>
</dbReference>
<evidence type="ECO:0000313" key="4">
    <source>
        <dbReference type="EMBL" id="KOB68526.1"/>
    </source>
</evidence>
<organism evidence="4 5">
    <name type="scientific">Operophtera brumata</name>
    <name type="common">Winter moth</name>
    <name type="synonym">Phalaena brumata</name>
    <dbReference type="NCBI Taxonomy" id="104452"/>
    <lineage>
        <taxon>Eukaryota</taxon>
        <taxon>Metazoa</taxon>
        <taxon>Ecdysozoa</taxon>
        <taxon>Arthropoda</taxon>
        <taxon>Hexapoda</taxon>
        <taxon>Insecta</taxon>
        <taxon>Pterygota</taxon>
        <taxon>Neoptera</taxon>
        <taxon>Endopterygota</taxon>
        <taxon>Lepidoptera</taxon>
        <taxon>Glossata</taxon>
        <taxon>Ditrysia</taxon>
        <taxon>Geometroidea</taxon>
        <taxon>Geometridae</taxon>
        <taxon>Larentiinae</taxon>
        <taxon>Operophtera</taxon>
    </lineage>
</organism>
<evidence type="ECO:0000256" key="2">
    <source>
        <dbReference type="SAM" id="MobiDB-lite"/>
    </source>
</evidence>
<comment type="catalytic activity">
    <reaction evidence="1">
        <text>[protein]-peptidylproline (omega=180) = [protein]-peptidylproline (omega=0)</text>
        <dbReference type="Rhea" id="RHEA:16237"/>
        <dbReference type="Rhea" id="RHEA-COMP:10747"/>
        <dbReference type="Rhea" id="RHEA-COMP:10748"/>
        <dbReference type="ChEBI" id="CHEBI:83833"/>
        <dbReference type="ChEBI" id="CHEBI:83834"/>
        <dbReference type="EC" id="5.2.1.8"/>
    </reaction>
</comment>
<evidence type="ECO:0000256" key="1">
    <source>
        <dbReference type="PROSITE-ProRule" id="PRU00277"/>
    </source>
</evidence>